<dbReference type="EMBL" id="KE124830">
    <property type="protein sequence ID" value="EPB77681.1"/>
    <property type="molecule type" value="Genomic_DNA"/>
</dbReference>
<dbReference type="InterPro" id="IPR001628">
    <property type="entry name" value="Znf_hrmn_rcpt"/>
</dbReference>
<dbReference type="Pfam" id="PF00105">
    <property type="entry name" value="zf-C4"/>
    <property type="match status" value="1"/>
</dbReference>
<evidence type="ECO:0000313" key="12">
    <source>
        <dbReference type="Proteomes" id="UP000054495"/>
    </source>
</evidence>
<keyword evidence="4" id="KW-0805">Transcription regulation</keyword>
<keyword evidence="8" id="KW-0539">Nucleus</keyword>
<dbReference type="SUPFAM" id="SSF57716">
    <property type="entry name" value="Glucocorticoid receptor-like (DNA-binding domain)"/>
    <property type="match status" value="1"/>
</dbReference>
<evidence type="ECO:0000256" key="2">
    <source>
        <dbReference type="ARBA" id="ARBA00022771"/>
    </source>
</evidence>
<sequence>MKPNWTTSPSRRWVSLGNPTRLAAFVDFIGVQLIVSVVLRTDLSPEEPRPLRVQERGPGSNRTSCKACRYKRCVSVGMSPLNSRFGRRSKYFKVSMSSSQKPVPPLPVLPPVSPFPLTSPVIYPFLFSSLLHFYAFYRHDVPGNIL</sequence>
<keyword evidence="1" id="KW-0479">Metal-binding</keyword>
<evidence type="ECO:0000256" key="9">
    <source>
        <dbReference type="SAM" id="Phobius"/>
    </source>
</evidence>
<keyword evidence="6" id="KW-0804">Transcription</keyword>
<proteinExistence type="predicted"/>
<organism evidence="11 12">
    <name type="scientific">Ancylostoma ceylanicum</name>
    <dbReference type="NCBI Taxonomy" id="53326"/>
    <lineage>
        <taxon>Eukaryota</taxon>
        <taxon>Metazoa</taxon>
        <taxon>Ecdysozoa</taxon>
        <taxon>Nematoda</taxon>
        <taxon>Chromadorea</taxon>
        <taxon>Rhabditida</taxon>
        <taxon>Rhabditina</taxon>
        <taxon>Rhabditomorpha</taxon>
        <taxon>Strongyloidea</taxon>
        <taxon>Ancylostomatidae</taxon>
        <taxon>Ancylostomatinae</taxon>
        <taxon>Ancylostoma</taxon>
    </lineage>
</organism>
<dbReference type="GO" id="GO:0043565">
    <property type="term" value="F:sequence-specific DNA binding"/>
    <property type="evidence" value="ECO:0007669"/>
    <property type="project" value="InterPro"/>
</dbReference>
<dbReference type="Gene3D" id="3.30.50.10">
    <property type="entry name" value="Erythroid Transcription Factor GATA-1, subunit A"/>
    <property type="match status" value="1"/>
</dbReference>
<dbReference type="GO" id="GO:0008270">
    <property type="term" value="F:zinc ion binding"/>
    <property type="evidence" value="ECO:0007669"/>
    <property type="project" value="UniProtKB-KW"/>
</dbReference>
<evidence type="ECO:0000256" key="3">
    <source>
        <dbReference type="ARBA" id="ARBA00022833"/>
    </source>
</evidence>
<feature type="domain" description="Nuclear receptor" evidence="10">
    <location>
        <begin position="60"/>
        <end position="79"/>
    </location>
</feature>
<reference evidence="11 12" key="1">
    <citation type="submission" date="2013-05" db="EMBL/GenBank/DDBJ databases">
        <title>Draft genome of the parasitic nematode Anyclostoma ceylanicum.</title>
        <authorList>
            <person name="Mitreva M."/>
        </authorList>
    </citation>
    <scope>NUCLEOTIDE SEQUENCE [LARGE SCALE GENOMIC DNA]</scope>
</reference>
<keyword evidence="9" id="KW-0472">Membrane</keyword>
<keyword evidence="9" id="KW-1133">Transmembrane helix</keyword>
<keyword evidence="7" id="KW-0675">Receptor</keyword>
<evidence type="ECO:0000259" key="10">
    <source>
        <dbReference type="Pfam" id="PF00105"/>
    </source>
</evidence>
<dbReference type="GO" id="GO:0003700">
    <property type="term" value="F:DNA-binding transcription factor activity"/>
    <property type="evidence" value="ECO:0007669"/>
    <property type="project" value="InterPro"/>
</dbReference>
<dbReference type="InterPro" id="IPR013088">
    <property type="entry name" value="Znf_NHR/GATA"/>
</dbReference>
<protein>
    <recommendedName>
        <fullName evidence="10">Nuclear receptor domain-containing protein</fullName>
    </recommendedName>
</protein>
<evidence type="ECO:0000256" key="6">
    <source>
        <dbReference type="ARBA" id="ARBA00023163"/>
    </source>
</evidence>
<evidence type="ECO:0000256" key="4">
    <source>
        <dbReference type="ARBA" id="ARBA00023015"/>
    </source>
</evidence>
<evidence type="ECO:0000313" key="11">
    <source>
        <dbReference type="EMBL" id="EPB77681.1"/>
    </source>
</evidence>
<accession>A0A0D6M5J0</accession>
<feature type="transmembrane region" description="Helical" evidence="9">
    <location>
        <begin position="121"/>
        <end position="137"/>
    </location>
</feature>
<gene>
    <name evidence="11" type="ORF">ANCCEY_03185</name>
</gene>
<evidence type="ECO:0000256" key="5">
    <source>
        <dbReference type="ARBA" id="ARBA00023125"/>
    </source>
</evidence>
<keyword evidence="3" id="KW-0862">Zinc</keyword>
<keyword evidence="9" id="KW-0812">Transmembrane</keyword>
<keyword evidence="5" id="KW-0238">DNA-binding</keyword>
<keyword evidence="12" id="KW-1185">Reference proteome</keyword>
<evidence type="ECO:0000256" key="7">
    <source>
        <dbReference type="ARBA" id="ARBA00023170"/>
    </source>
</evidence>
<feature type="transmembrane region" description="Helical" evidence="9">
    <location>
        <begin position="21"/>
        <end position="39"/>
    </location>
</feature>
<evidence type="ECO:0000256" key="1">
    <source>
        <dbReference type="ARBA" id="ARBA00022723"/>
    </source>
</evidence>
<keyword evidence="2" id="KW-0863">Zinc-finger</keyword>
<evidence type="ECO:0000256" key="8">
    <source>
        <dbReference type="ARBA" id="ARBA00023242"/>
    </source>
</evidence>
<dbReference type="Proteomes" id="UP000054495">
    <property type="component" value="Unassembled WGS sequence"/>
</dbReference>
<name>A0A0D6M5J0_9BILA</name>
<dbReference type="AlphaFoldDB" id="A0A0D6M5J0"/>